<reference evidence="4 5" key="1">
    <citation type="journal article" date="2014" name="Genome Biol. Evol.">
        <title>The secreted proteins of Achlya hypogyna and Thraustotheca clavata identify the ancestral oomycete secretome and reveal gene acquisitions by horizontal gene transfer.</title>
        <authorList>
            <person name="Misner I."/>
            <person name="Blouin N."/>
            <person name="Leonard G."/>
            <person name="Richards T.A."/>
            <person name="Lane C.E."/>
        </authorList>
    </citation>
    <scope>NUCLEOTIDE SEQUENCE [LARGE SCALE GENOMIC DNA]</scope>
    <source>
        <strain evidence="4 5">ATCC 34112</strain>
    </source>
</reference>
<evidence type="ECO:0000259" key="3">
    <source>
        <dbReference type="PROSITE" id="PS50222"/>
    </source>
</evidence>
<protein>
    <recommendedName>
        <fullName evidence="3">EF-hand domain-containing protein</fullName>
    </recommendedName>
</protein>
<feature type="domain" description="EF-hand" evidence="3">
    <location>
        <begin position="112"/>
        <end position="147"/>
    </location>
</feature>
<dbReference type="PROSITE" id="PS50222">
    <property type="entry name" value="EF_HAND_2"/>
    <property type="match status" value="2"/>
</dbReference>
<name>A0A1V9ZRA6_9STRA</name>
<feature type="compositionally biased region" description="Basic and acidic residues" evidence="2">
    <location>
        <begin position="1"/>
        <end position="34"/>
    </location>
</feature>
<dbReference type="InterPro" id="IPR018247">
    <property type="entry name" value="EF_Hand_1_Ca_BS"/>
</dbReference>
<proteinExistence type="predicted"/>
<keyword evidence="1" id="KW-0106">Calcium</keyword>
<dbReference type="PROSITE" id="PS00018">
    <property type="entry name" value="EF_HAND_1"/>
    <property type="match status" value="1"/>
</dbReference>
<accession>A0A1V9ZRA6</accession>
<keyword evidence="5" id="KW-1185">Reference proteome</keyword>
<evidence type="ECO:0000256" key="1">
    <source>
        <dbReference type="ARBA" id="ARBA00022837"/>
    </source>
</evidence>
<feature type="domain" description="EF-hand" evidence="3">
    <location>
        <begin position="46"/>
        <end position="81"/>
    </location>
</feature>
<comment type="caution">
    <text evidence="4">The sequence shown here is derived from an EMBL/GenBank/DDBJ whole genome shotgun (WGS) entry which is preliminary data.</text>
</comment>
<dbReference type="SMART" id="SM00054">
    <property type="entry name" value="EFh"/>
    <property type="match status" value="2"/>
</dbReference>
<evidence type="ECO:0000313" key="5">
    <source>
        <dbReference type="Proteomes" id="UP000243217"/>
    </source>
</evidence>
<dbReference type="GO" id="GO:0005509">
    <property type="term" value="F:calcium ion binding"/>
    <property type="evidence" value="ECO:0007669"/>
    <property type="project" value="InterPro"/>
</dbReference>
<feature type="non-terminal residue" evidence="4">
    <location>
        <position position="327"/>
    </location>
</feature>
<dbReference type="InterPro" id="IPR002048">
    <property type="entry name" value="EF_hand_dom"/>
</dbReference>
<feature type="region of interest" description="Disordered" evidence="2">
    <location>
        <begin position="1"/>
        <end position="49"/>
    </location>
</feature>
<sequence length="327" mass="37684">MATKVKGKDGEGDKVKKSKKESSSKKKEKTKEPKPTPAPTLVEPEPSDPDAIQLFRRYDREKLGHITRFDFMELLKDYTDSYPHRKSEMAISPCALTDAAGIPLGFERTAKNSEFEAGQLFERYDTNRSGTLDLKEFHGFFRDFKKQLTPFVEELQSPKAFKHYVPPASFVAKEPLSWMYEDQRYPSIHQQSAQQHFQSKLTLLNDICDEVLLPYRVNLQEKVEHLPKSTTKMDKLCDGCTSTRTGIEQLEIQNDIDSIDRLTSRVKTTLFKGPHLTSNELHQFLDDFPKLHATAEELAHKAKTKKYGDFRPQVNEETEKLLKIKDQ</sequence>
<dbReference type="Proteomes" id="UP000243217">
    <property type="component" value="Unassembled WGS sequence"/>
</dbReference>
<dbReference type="EMBL" id="JNBS01001697">
    <property type="protein sequence ID" value="OQS00533.1"/>
    <property type="molecule type" value="Genomic_DNA"/>
</dbReference>
<dbReference type="Gene3D" id="1.10.238.10">
    <property type="entry name" value="EF-hand"/>
    <property type="match status" value="1"/>
</dbReference>
<dbReference type="AlphaFoldDB" id="A0A1V9ZRA6"/>
<dbReference type="InterPro" id="IPR011992">
    <property type="entry name" value="EF-hand-dom_pair"/>
</dbReference>
<dbReference type="OrthoDB" id="186625at2759"/>
<evidence type="ECO:0000256" key="2">
    <source>
        <dbReference type="SAM" id="MobiDB-lite"/>
    </source>
</evidence>
<dbReference type="SUPFAM" id="SSF47473">
    <property type="entry name" value="EF-hand"/>
    <property type="match status" value="1"/>
</dbReference>
<gene>
    <name evidence="4" type="ORF">THRCLA_05939</name>
</gene>
<evidence type="ECO:0000313" key="4">
    <source>
        <dbReference type="EMBL" id="OQS00533.1"/>
    </source>
</evidence>
<organism evidence="4 5">
    <name type="scientific">Thraustotheca clavata</name>
    <dbReference type="NCBI Taxonomy" id="74557"/>
    <lineage>
        <taxon>Eukaryota</taxon>
        <taxon>Sar</taxon>
        <taxon>Stramenopiles</taxon>
        <taxon>Oomycota</taxon>
        <taxon>Saprolegniomycetes</taxon>
        <taxon>Saprolegniales</taxon>
        <taxon>Achlyaceae</taxon>
        <taxon>Thraustotheca</taxon>
    </lineage>
</organism>